<accession>A0A8T2UTL6</accession>
<dbReference type="SUPFAM" id="SSF63748">
    <property type="entry name" value="Tudor/PWWP/MBT"/>
    <property type="match status" value="1"/>
</dbReference>
<dbReference type="PROSITE" id="PS50812">
    <property type="entry name" value="PWWP"/>
    <property type="match status" value="1"/>
</dbReference>
<comment type="caution">
    <text evidence="3">The sequence shown here is derived from an EMBL/GenBank/DDBJ whole genome shotgun (WGS) entry which is preliminary data.</text>
</comment>
<evidence type="ECO:0000259" key="2">
    <source>
        <dbReference type="PROSITE" id="PS50812"/>
    </source>
</evidence>
<feature type="domain" description="PWWP" evidence="2">
    <location>
        <begin position="25"/>
        <end position="87"/>
    </location>
</feature>
<proteinExistence type="predicted"/>
<evidence type="ECO:0000313" key="4">
    <source>
        <dbReference type="Proteomes" id="UP000825935"/>
    </source>
</evidence>
<gene>
    <name evidence="3" type="ORF">KP509_06G066400</name>
</gene>
<sequence>MNNTEADDGSYPCERVGVYAAESYVGTLVWVRRRNGHWWPGRVLAAHEVPSSHLLPPKSGTPVKLLGKDDASVDWYNIGKSRRIKAFRCREFDECIERARSFGCLRSKNREKYARRDDAILHALELEKSQAEGIRNAEGSVSYIPMSNDVCFSNDILEKEEIKGEEYHDGTGLSLESREIAVAQSNLSNASSSESEPSSDFDAKFGISEVIPRMRHLQDIDLQVAKSKLDGKRCVSVEKACQTMDGSNSLHEGKVLCSDLPGTLQTEGENKIESCITRVTACINSTQSVTKGSSKISQKRKKQSSSSCPEESSYKKRDRRRTLTQVLKNSNKEVAVLGCKRSGILSSNGDCHIRVSCSDGVEATSSKDVPDQGASELWPTSELEGLDHQLSIYQSNFLSKRGSDRATMHTDRVPTSCWSYCWDDDGWPPLTSAHMDFSSLLGSSKMDPKNEGGRFLSHYPGVVHTGSATSANTPKYQNTGPFKCIQGNSSVSDDVGNETYNVIHTGGGKVKQSQEPLRELTTWQLKRRRNNRRCSHHVAAYHKQDIGCSQQDKPEDKGCKPPRNVTQNSWKRPLREKKLDLLGSSEQTRCSMKRVSECEMVEWKNISSSTSALQFNSICSREKQGFKWLNVTLGLGIGHGKESGDLVSLFSDFMNKMVLGYPVAVQVLESKAIAWPEDKLGTTVKQQKAARQVLRCAKFKSLNQGSNRATVSKLGSKHKVYKSSRRLCSTFQKTRSLSSLGSVDYPVKKEEPDVHTEAPKAPLVTCIPVHLVFQRIREAIYKEPCTLSKNDKKVTA</sequence>
<dbReference type="CDD" id="cd05162">
    <property type="entry name" value="PWWP"/>
    <property type="match status" value="1"/>
</dbReference>
<name>A0A8T2UTL6_CERRI</name>
<dbReference type="PANTHER" id="PTHR33697">
    <property type="entry name" value="T17B22.17 PROTEIN-RELATED"/>
    <property type="match status" value="1"/>
</dbReference>
<dbReference type="EMBL" id="CM035411">
    <property type="protein sequence ID" value="KAH7435469.1"/>
    <property type="molecule type" value="Genomic_DNA"/>
</dbReference>
<evidence type="ECO:0000313" key="3">
    <source>
        <dbReference type="EMBL" id="KAH7435469.1"/>
    </source>
</evidence>
<dbReference type="OrthoDB" id="1908535at2759"/>
<dbReference type="InterPro" id="IPR044679">
    <property type="entry name" value="PWWP2-like"/>
</dbReference>
<keyword evidence="4" id="KW-1185">Reference proteome</keyword>
<evidence type="ECO:0000256" key="1">
    <source>
        <dbReference type="SAM" id="MobiDB-lite"/>
    </source>
</evidence>
<feature type="region of interest" description="Disordered" evidence="1">
    <location>
        <begin position="293"/>
        <end position="320"/>
    </location>
</feature>
<feature type="region of interest" description="Disordered" evidence="1">
    <location>
        <begin position="548"/>
        <end position="571"/>
    </location>
</feature>
<organism evidence="3 4">
    <name type="scientific">Ceratopteris richardii</name>
    <name type="common">Triangle waterfern</name>
    <dbReference type="NCBI Taxonomy" id="49495"/>
    <lineage>
        <taxon>Eukaryota</taxon>
        <taxon>Viridiplantae</taxon>
        <taxon>Streptophyta</taxon>
        <taxon>Embryophyta</taxon>
        <taxon>Tracheophyta</taxon>
        <taxon>Polypodiopsida</taxon>
        <taxon>Polypodiidae</taxon>
        <taxon>Polypodiales</taxon>
        <taxon>Pteridineae</taxon>
        <taxon>Pteridaceae</taxon>
        <taxon>Parkerioideae</taxon>
        <taxon>Ceratopteris</taxon>
    </lineage>
</organism>
<dbReference type="AlphaFoldDB" id="A0A8T2UTL6"/>
<dbReference type="Pfam" id="PF00855">
    <property type="entry name" value="PWWP"/>
    <property type="match status" value="1"/>
</dbReference>
<dbReference type="PANTHER" id="PTHR33697:SF2">
    <property type="entry name" value="T17B22.17 PROTEIN"/>
    <property type="match status" value="1"/>
</dbReference>
<reference evidence="3" key="1">
    <citation type="submission" date="2021-08" db="EMBL/GenBank/DDBJ databases">
        <title>WGS assembly of Ceratopteris richardii.</title>
        <authorList>
            <person name="Marchant D.B."/>
            <person name="Chen G."/>
            <person name="Jenkins J."/>
            <person name="Shu S."/>
            <person name="Leebens-Mack J."/>
            <person name="Grimwood J."/>
            <person name="Schmutz J."/>
            <person name="Soltis P."/>
            <person name="Soltis D."/>
            <person name="Chen Z.-H."/>
        </authorList>
    </citation>
    <scope>NUCLEOTIDE SEQUENCE</scope>
    <source>
        <strain evidence="3">Whitten #5841</strain>
        <tissue evidence="3">Leaf</tissue>
    </source>
</reference>
<protein>
    <recommendedName>
        <fullName evidence="2">PWWP domain-containing protein</fullName>
    </recommendedName>
</protein>
<dbReference type="InterPro" id="IPR000313">
    <property type="entry name" value="PWWP_dom"/>
</dbReference>
<dbReference type="Proteomes" id="UP000825935">
    <property type="component" value="Chromosome 6"/>
</dbReference>
<dbReference type="Gene3D" id="2.30.30.140">
    <property type="match status" value="1"/>
</dbReference>